<keyword evidence="4" id="KW-1185">Reference proteome</keyword>
<proteinExistence type="predicted"/>
<feature type="region of interest" description="Disordered" evidence="3">
    <location>
        <begin position="964"/>
        <end position="984"/>
    </location>
</feature>
<dbReference type="PROSITE" id="PS50012">
    <property type="entry name" value="RCC1_3"/>
    <property type="match status" value="2"/>
</dbReference>
<evidence type="ECO:0008006" key="6">
    <source>
        <dbReference type="Google" id="ProtNLM"/>
    </source>
</evidence>
<organism evidence="4 5">
    <name type="scientific">Mesorhabditis belari</name>
    <dbReference type="NCBI Taxonomy" id="2138241"/>
    <lineage>
        <taxon>Eukaryota</taxon>
        <taxon>Metazoa</taxon>
        <taxon>Ecdysozoa</taxon>
        <taxon>Nematoda</taxon>
        <taxon>Chromadorea</taxon>
        <taxon>Rhabditida</taxon>
        <taxon>Rhabditina</taxon>
        <taxon>Rhabditomorpha</taxon>
        <taxon>Rhabditoidea</taxon>
        <taxon>Rhabditidae</taxon>
        <taxon>Mesorhabditinae</taxon>
        <taxon>Mesorhabditis</taxon>
    </lineage>
</organism>
<feature type="repeat" description="RCC1" evidence="2">
    <location>
        <begin position="199"/>
        <end position="250"/>
    </location>
</feature>
<feature type="compositionally biased region" description="Basic and acidic residues" evidence="3">
    <location>
        <begin position="1043"/>
        <end position="1052"/>
    </location>
</feature>
<dbReference type="InterPro" id="IPR009091">
    <property type="entry name" value="RCC1/BLIP-II"/>
</dbReference>
<evidence type="ECO:0000256" key="1">
    <source>
        <dbReference type="ARBA" id="ARBA00022737"/>
    </source>
</evidence>
<evidence type="ECO:0000256" key="2">
    <source>
        <dbReference type="PROSITE-ProRule" id="PRU00235"/>
    </source>
</evidence>
<keyword evidence="1" id="KW-0677">Repeat</keyword>
<feature type="compositionally biased region" description="Basic and acidic residues" evidence="3">
    <location>
        <begin position="966"/>
        <end position="977"/>
    </location>
</feature>
<reference evidence="5" key="1">
    <citation type="submission" date="2024-02" db="UniProtKB">
        <authorList>
            <consortium name="WormBaseParasite"/>
        </authorList>
    </citation>
    <scope>IDENTIFICATION</scope>
</reference>
<sequence>MVVHEDETTQAFRNVIQTVVNRSLSGAILPPSTALLSAATQQLLARIPLTLENLKAAFRCLTLLYDLDSQRGTQVFSSFIKCYASSPPLERAIIVEGIRTSSLPLYLIYLWLSIAEKESINLGTPSPPRSLIMAILYGGDFIKQKSLTPILLGMGKNTHYNLGIASTGEVTKPRLVPVAAEIIKASLSTSHSLLLTSDGRVYAMGRCEGYRTGLSRNDVAASPQLVPLPKGTVVVDVAAGEGYSLFLTRKSLYGCGLNVAARLGLGKDAGPFQLQKIPLPQLRELILDEVVTTEKFTLITTSSVSDFLLAGTSFEKRNVTKTFEFHKDYDPEWDDIFVPCSTQLEVSARISSRPHCGIVTGQDVNLKQANESYTVRFVLFNNALRYRFAHSNFIGEVIYAIDGILFGFDVAEFSVDSKGGVYLRAALDTGITRRVYSVYRGRVAIWPKEDSTFETARSNRKKEINMSGLAIVFLLQPIANTSYATSLSVSPDGENAIFVIGEKEEQNEGKLRNWAGQRLIAEPIKEVPFDAKICLGGRSWPVMSSVLAHRVPESYRFLKGKVMHMEEAFHGIPNSAKREDWRLEVSQMVASYVKEGVAIWNAEVWEPESPALDFVKKALAVLGLKAVGPRPSQGKTMRALVPIVKGSAQSTAQSNCVLQCVDEDGTAVIETNRQLLELHSYYFVLAGKHEGRDSFVVRESQGIVEKILEAMASPDSLVQCTRDELCRMLIFCDAYAMDSLIDDIIRAFFINATASCLLDLSGLYSWSYYAQNFIIRELIARPDLLFLYTKSEEIDQEMAKRACEAIEAGTCRRSGVTTENALMIGQAIWHSYAHIYSDRTQVDEERLLFTALSFAAIQPYFTKQAVFGYSHDPELHRFTFPQLKTLYNTTAPDYKEFRVQKSDNSGLTAVDREEFDLMNALVESLGDFSFEPEKMIASKRRRRRTDTERQKENLDTSICEVAEEQVETKRNEQKRSPTPEITFGSKPMAIVQPSFHTEEKLEESPSSSRFNENLFPALGLNTPSSSKHGKRLQMGNVKYRRFPENEKEKPKESVAPWAHLSSPSTSISQKLSETPKIEAKAQPIVRTRNESMNTISPHDSLMAIMQEEQQLQTERYRRTHRPLAFVDMEERAIIELKQLYLQSFGDEVIIDVIRVDALTAAPIWKRPT</sequence>
<evidence type="ECO:0000313" key="4">
    <source>
        <dbReference type="Proteomes" id="UP000887575"/>
    </source>
</evidence>
<dbReference type="SUPFAM" id="SSF50985">
    <property type="entry name" value="RCC1/BLIP-II"/>
    <property type="match status" value="1"/>
</dbReference>
<dbReference type="WBParaSite" id="MBELARI_LOCUS8198">
    <property type="protein sequence ID" value="MBELARI_LOCUS8198"/>
    <property type="gene ID" value="MBELARI_LOCUS8198"/>
</dbReference>
<feature type="compositionally biased region" description="Polar residues" evidence="3">
    <location>
        <begin position="1061"/>
        <end position="1072"/>
    </location>
</feature>
<dbReference type="InterPro" id="IPR051625">
    <property type="entry name" value="Signaling_Regulatory_Domain"/>
</dbReference>
<evidence type="ECO:0000256" key="3">
    <source>
        <dbReference type="SAM" id="MobiDB-lite"/>
    </source>
</evidence>
<dbReference type="AlphaFoldDB" id="A0AAF3FRE2"/>
<dbReference type="Proteomes" id="UP000887575">
    <property type="component" value="Unassembled WGS sequence"/>
</dbReference>
<protein>
    <recommendedName>
        <fullName evidence="6">BTB domain-containing protein</fullName>
    </recommendedName>
</protein>
<dbReference type="Pfam" id="PF00415">
    <property type="entry name" value="RCC1"/>
    <property type="match status" value="1"/>
</dbReference>
<dbReference type="Gene3D" id="2.130.10.30">
    <property type="entry name" value="Regulator of chromosome condensation 1/beta-lactamase-inhibitor protein II"/>
    <property type="match status" value="1"/>
</dbReference>
<feature type="region of interest" description="Disordered" evidence="3">
    <location>
        <begin position="1043"/>
        <end position="1075"/>
    </location>
</feature>
<name>A0AAF3FRE2_9BILA</name>
<feature type="repeat" description="RCC1" evidence="2">
    <location>
        <begin position="149"/>
        <end position="198"/>
    </location>
</feature>
<dbReference type="PANTHER" id="PTHR22872:SF2">
    <property type="entry name" value="INHIBITOR OF BRUTON TYROSINE KINASE"/>
    <property type="match status" value="1"/>
</dbReference>
<dbReference type="InterPro" id="IPR000408">
    <property type="entry name" value="Reg_chr_condens"/>
</dbReference>
<evidence type="ECO:0000313" key="5">
    <source>
        <dbReference type="WBParaSite" id="MBELARI_LOCUS8198"/>
    </source>
</evidence>
<dbReference type="PANTHER" id="PTHR22872">
    <property type="entry name" value="BTK-BINDING PROTEIN-RELATED"/>
    <property type="match status" value="1"/>
</dbReference>
<accession>A0AAF3FRE2</accession>